<keyword evidence="5 8" id="KW-0812">Transmembrane</keyword>
<evidence type="ECO:0000313" key="10">
    <source>
        <dbReference type="Proteomes" id="UP000178759"/>
    </source>
</evidence>
<feature type="transmembrane region" description="Helical" evidence="8">
    <location>
        <begin position="373"/>
        <end position="391"/>
    </location>
</feature>
<comment type="caution">
    <text evidence="9">The sequence shown here is derived from an EMBL/GenBank/DDBJ whole genome shotgun (WGS) entry which is preliminary data.</text>
</comment>
<protein>
    <recommendedName>
        <fullName evidence="11">Glycosyltransferase RgtA/B/C/D-like domain-containing protein</fullName>
    </recommendedName>
</protein>
<dbReference type="PANTHER" id="PTHR33908">
    <property type="entry name" value="MANNOSYLTRANSFERASE YKCB-RELATED"/>
    <property type="match status" value="1"/>
</dbReference>
<organism evidence="9 10">
    <name type="scientific">Candidatus Gottesmanbacteria bacterium RIFCSPLOWO2_01_FULL_43_11b</name>
    <dbReference type="NCBI Taxonomy" id="1798392"/>
    <lineage>
        <taxon>Bacteria</taxon>
        <taxon>Candidatus Gottesmaniibacteriota</taxon>
    </lineage>
</organism>
<dbReference type="PANTHER" id="PTHR33908:SF11">
    <property type="entry name" value="MEMBRANE PROTEIN"/>
    <property type="match status" value="1"/>
</dbReference>
<accession>A0A1F6AGC4</accession>
<comment type="subcellular location">
    <subcellularLocation>
        <location evidence="1">Cell membrane</location>
        <topology evidence="1">Multi-pass membrane protein</topology>
    </subcellularLocation>
</comment>
<feature type="transmembrane region" description="Helical" evidence="8">
    <location>
        <begin position="143"/>
        <end position="162"/>
    </location>
</feature>
<feature type="transmembrane region" description="Helical" evidence="8">
    <location>
        <begin position="168"/>
        <end position="192"/>
    </location>
</feature>
<keyword evidence="2" id="KW-1003">Cell membrane</keyword>
<keyword evidence="7 8" id="KW-0472">Membrane</keyword>
<feature type="transmembrane region" description="Helical" evidence="8">
    <location>
        <begin position="349"/>
        <end position="366"/>
    </location>
</feature>
<evidence type="ECO:0000256" key="4">
    <source>
        <dbReference type="ARBA" id="ARBA00022679"/>
    </source>
</evidence>
<evidence type="ECO:0000256" key="8">
    <source>
        <dbReference type="SAM" id="Phobius"/>
    </source>
</evidence>
<evidence type="ECO:0000256" key="5">
    <source>
        <dbReference type="ARBA" id="ARBA00022692"/>
    </source>
</evidence>
<keyword evidence="6 8" id="KW-1133">Transmembrane helix</keyword>
<evidence type="ECO:0008006" key="11">
    <source>
        <dbReference type="Google" id="ProtNLM"/>
    </source>
</evidence>
<evidence type="ECO:0000256" key="1">
    <source>
        <dbReference type="ARBA" id="ARBA00004651"/>
    </source>
</evidence>
<dbReference type="GO" id="GO:0009103">
    <property type="term" value="P:lipopolysaccharide biosynthetic process"/>
    <property type="evidence" value="ECO:0007669"/>
    <property type="project" value="UniProtKB-ARBA"/>
</dbReference>
<dbReference type="GO" id="GO:0005886">
    <property type="term" value="C:plasma membrane"/>
    <property type="evidence" value="ECO:0007669"/>
    <property type="project" value="UniProtKB-SubCell"/>
</dbReference>
<reference evidence="9 10" key="1">
    <citation type="journal article" date="2016" name="Nat. Commun.">
        <title>Thousands of microbial genomes shed light on interconnected biogeochemical processes in an aquifer system.</title>
        <authorList>
            <person name="Anantharaman K."/>
            <person name="Brown C.T."/>
            <person name="Hug L.A."/>
            <person name="Sharon I."/>
            <person name="Castelle C.J."/>
            <person name="Probst A.J."/>
            <person name="Thomas B.C."/>
            <person name="Singh A."/>
            <person name="Wilkins M.J."/>
            <person name="Karaoz U."/>
            <person name="Brodie E.L."/>
            <person name="Williams K.H."/>
            <person name="Hubbard S.S."/>
            <person name="Banfield J.F."/>
        </authorList>
    </citation>
    <scope>NUCLEOTIDE SEQUENCE [LARGE SCALE GENOMIC DNA]</scope>
</reference>
<feature type="transmembrane region" description="Helical" evidence="8">
    <location>
        <begin position="96"/>
        <end position="114"/>
    </location>
</feature>
<evidence type="ECO:0000256" key="3">
    <source>
        <dbReference type="ARBA" id="ARBA00022676"/>
    </source>
</evidence>
<feature type="transmembrane region" description="Helical" evidence="8">
    <location>
        <begin position="120"/>
        <end position="136"/>
    </location>
</feature>
<keyword evidence="3" id="KW-0328">Glycosyltransferase</keyword>
<dbReference type="AlphaFoldDB" id="A0A1F6AGC4"/>
<evidence type="ECO:0000256" key="6">
    <source>
        <dbReference type="ARBA" id="ARBA00022989"/>
    </source>
</evidence>
<evidence type="ECO:0000256" key="2">
    <source>
        <dbReference type="ARBA" id="ARBA00022475"/>
    </source>
</evidence>
<feature type="transmembrane region" description="Helical" evidence="8">
    <location>
        <begin position="296"/>
        <end position="312"/>
    </location>
</feature>
<feature type="transmembrane region" description="Helical" evidence="8">
    <location>
        <begin position="199"/>
        <end position="216"/>
    </location>
</feature>
<dbReference type="Proteomes" id="UP000178759">
    <property type="component" value="Unassembled WGS sequence"/>
</dbReference>
<evidence type="ECO:0000256" key="7">
    <source>
        <dbReference type="ARBA" id="ARBA00023136"/>
    </source>
</evidence>
<dbReference type="EMBL" id="MFJV01000001">
    <property type="protein sequence ID" value="OGG23799.1"/>
    <property type="molecule type" value="Genomic_DNA"/>
</dbReference>
<evidence type="ECO:0000313" key="9">
    <source>
        <dbReference type="EMBL" id="OGG23799.1"/>
    </source>
</evidence>
<dbReference type="InterPro" id="IPR050297">
    <property type="entry name" value="LipidA_mod_glycosyltrf_83"/>
</dbReference>
<proteinExistence type="predicted"/>
<dbReference type="STRING" id="1798392.A3A79_01165"/>
<keyword evidence="4" id="KW-0808">Transferase</keyword>
<dbReference type="GO" id="GO:0016763">
    <property type="term" value="F:pentosyltransferase activity"/>
    <property type="evidence" value="ECO:0007669"/>
    <property type="project" value="TreeGrafter"/>
</dbReference>
<gene>
    <name evidence="9" type="ORF">A3A79_01165</name>
</gene>
<sequence>MKKMNIFLLGIVLFGFILRIYQLGEVPHGITHDEIGYIFNSYSLAQTGKNVLGESYPFLNYLVRAGYPFMPVTTYISVIVFKFLPLSAFAGRLPNALMGTISIALIYFLAKQIFKKESVALLSALSLAIMPWHIFFSRTAYDIGTAAFFYLLAVVAFFRYPILSMLSFLFALLSYRGMAPISIPLMALLLIYKKTPVRIMVGFLVVIVLFAAVSFANKNRGFLAETKIDVGKVAWEIELMRRDTMGPEKLKQAFINKPMSVLGRWTSNYLYSYSVGHLFLHGEASQIYTMYMRGKLYLVDLLLLLAGAFFLIRKKQEKGAVIFVFGLLAVSGIPGAIVGEPYATRTLPMTIPFALLIATGIDGLIHIRNYGKLIAIGLFGIYLFSFTHFLFDYYLRYAYQRADVWVSDMKQVQHDIATQPTPTKKALLTGTTLADLLQYAFYAHVSPTTVQEVWKNAQVNPSQKLELENVVFGGNCNDTHLMADVLDTKVYSIVFGRPNCFDQEEPDHVIRDFYKNTIWNVYYPKGAQ</sequence>
<feature type="transmembrane region" description="Helical" evidence="8">
    <location>
        <begin position="319"/>
        <end position="337"/>
    </location>
</feature>
<name>A0A1F6AGC4_9BACT</name>